<gene>
    <name evidence="1" type="ORF">HMPREF0581_0015</name>
</gene>
<proteinExistence type="predicted"/>
<evidence type="ECO:0000313" key="1">
    <source>
        <dbReference type="EMBL" id="EUC52187.1"/>
    </source>
</evidence>
<reference evidence="1 2" key="1">
    <citation type="submission" date="2014-01" db="EMBL/GenBank/DDBJ databases">
        <authorList>
            <person name="Durkin A.S."/>
            <person name="McCorrison J."/>
            <person name="Torralba M."/>
            <person name="Gillis M."/>
            <person name="Haft D.H."/>
            <person name="Methe B."/>
            <person name="Sutton G."/>
            <person name="Nelson K.E."/>
        </authorList>
    </citation>
    <scope>NUCLEOTIDE SEQUENCE [LARGE SCALE GENOMIC DNA]</scope>
    <source>
        <strain evidence="1 2">ATCC 33093</strain>
    </source>
</reference>
<evidence type="ECO:0000313" key="2">
    <source>
        <dbReference type="Proteomes" id="UP000022645"/>
    </source>
</evidence>
<dbReference type="RefSeq" id="WP_032734301.1">
    <property type="nucleotide sequence ID" value="NZ_JALU01000019.1"/>
</dbReference>
<dbReference type="PATRIC" id="fig|1401079.3.peg.1095"/>
<protein>
    <submittedName>
        <fullName evidence="1">Uncharacterized protein</fullName>
    </submittedName>
</protein>
<dbReference type="AlphaFoldDB" id="X8IRB2"/>
<comment type="caution">
    <text evidence="1">The sequence shown here is derived from an EMBL/GenBank/DDBJ whole genome shotgun (WGS) entry which is preliminary data.</text>
</comment>
<organism evidence="1 2">
    <name type="scientific">Mogibacterium timidum ATCC 33093</name>
    <dbReference type="NCBI Taxonomy" id="1401079"/>
    <lineage>
        <taxon>Bacteria</taxon>
        <taxon>Bacillati</taxon>
        <taxon>Bacillota</taxon>
        <taxon>Clostridia</taxon>
        <taxon>Peptostreptococcales</taxon>
        <taxon>Anaerovoracaceae</taxon>
        <taxon>Mogibacterium</taxon>
    </lineage>
</organism>
<name>X8IRB2_9FIRM</name>
<dbReference type="EMBL" id="JALU01000019">
    <property type="protein sequence ID" value="EUC52187.1"/>
    <property type="molecule type" value="Genomic_DNA"/>
</dbReference>
<dbReference type="Proteomes" id="UP000022645">
    <property type="component" value="Unassembled WGS sequence"/>
</dbReference>
<sequence length="104" mass="12414">MDTTDVDRVRGRVVLRKGDFERVDTDRVSFTMSCSDIEEVRDISEKLHVPMTHVFRALVKCGIIYYNDNVGKQWIGWDEEIQEPIEREGWREDARKFKKYGFIR</sequence>
<accession>X8IRB2</accession>